<sequence length="71" mass="8161">MRRAQRMMESNLRTTETMSCRQLDYLLNWPFSPFTRTNKGSSENELPAACTPPTSQRLQGFHTMYSLAGDT</sequence>
<keyword evidence="2" id="KW-1185">Reference proteome</keyword>
<comment type="caution">
    <text evidence="1">The sequence shown here is derived from an EMBL/GenBank/DDBJ whole genome shotgun (WGS) entry which is preliminary data.</text>
</comment>
<proteinExistence type="predicted"/>
<accession>A0A016UH65</accession>
<dbReference type="Proteomes" id="UP000024635">
    <property type="component" value="Unassembled WGS sequence"/>
</dbReference>
<dbReference type="AlphaFoldDB" id="A0A016UH65"/>
<reference evidence="2" key="1">
    <citation type="journal article" date="2015" name="Nat. Genet.">
        <title>The genome and transcriptome of the zoonotic hookworm Ancylostoma ceylanicum identify infection-specific gene families.</title>
        <authorList>
            <person name="Schwarz E.M."/>
            <person name="Hu Y."/>
            <person name="Antoshechkin I."/>
            <person name="Miller M.M."/>
            <person name="Sternberg P.W."/>
            <person name="Aroian R.V."/>
        </authorList>
    </citation>
    <scope>NUCLEOTIDE SEQUENCE</scope>
    <source>
        <strain evidence="2">HY135</strain>
    </source>
</reference>
<name>A0A016UH65_9BILA</name>
<evidence type="ECO:0000313" key="1">
    <source>
        <dbReference type="EMBL" id="EYC14256.1"/>
    </source>
</evidence>
<protein>
    <submittedName>
        <fullName evidence="1">Uncharacterized protein</fullName>
    </submittedName>
</protein>
<organism evidence="1 2">
    <name type="scientific">Ancylostoma ceylanicum</name>
    <dbReference type="NCBI Taxonomy" id="53326"/>
    <lineage>
        <taxon>Eukaryota</taxon>
        <taxon>Metazoa</taxon>
        <taxon>Ecdysozoa</taxon>
        <taxon>Nematoda</taxon>
        <taxon>Chromadorea</taxon>
        <taxon>Rhabditida</taxon>
        <taxon>Rhabditina</taxon>
        <taxon>Rhabditomorpha</taxon>
        <taxon>Strongyloidea</taxon>
        <taxon>Ancylostomatidae</taxon>
        <taxon>Ancylostomatinae</taxon>
        <taxon>Ancylostoma</taxon>
    </lineage>
</organism>
<gene>
    <name evidence="1" type="primary">Acey_s0041.g433</name>
    <name evidence="1" type="ORF">Y032_0041g433</name>
</gene>
<dbReference type="EMBL" id="JARK01001377">
    <property type="protein sequence ID" value="EYC14256.1"/>
    <property type="molecule type" value="Genomic_DNA"/>
</dbReference>
<evidence type="ECO:0000313" key="2">
    <source>
        <dbReference type="Proteomes" id="UP000024635"/>
    </source>
</evidence>